<evidence type="ECO:0000259" key="4">
    <source>
        <dbReference type="PROSITE" id="PS51084"/>
    </source>
</evidence>
<evidence type="ECO:0000256" key="2">
    <source>
        <dbReference type="PIRSR" id="PIRSR601310-3"/>
    </source>
</evidence>
<dbReference type="CDD" id="cd01276">
    <property type="entry name" value="PKCI_related"/>
    <property type="match status" value="1"/>
</dbReference>
<dbReference type="PROSITE" id="PS51084">
    <property type="entry name" value="HIT_2"/>
    <property type="match status" value="1"/>
</dbReference>
<organism evidence="5 6">
    <name type="scientific">Stomoxys calcitrans</name>
    <name type="common">Stable fly</name>
    <name type="synonym">Conops calcitrans</name>
    <dbReference type="NCBI Taxonomy" id="35570"/>
    <lineage>
        <taxon>Eukaryota</taxon>
        <taxon>Metazoa</taxon>
        <taxon>Ecdysozoa</taxon>
        <taxon>Arthropoda</taxon>
        <taxon>Hexapoda</taxon>
        <taxon>Insecta</taxon>
        <taxon>Pterygota</taxon>
        <taxon>Neoptera</taxon>
        <taxon>Endopterygota</taxon>
        <taxon>Diptera</taxon>
        <taxon>Brachycera</taxon>
        <taxon>Muscomorpha</taxon>
        <taxon>Muscoidea</taxon>
        <taxon>Muscidae</taxon>
        <taxon>Stomoxys</taxon>
    </lineage>
</organism>
<accession>A0A1I8Q2B8</accession>
<dbReference type="KEGG" id="scac:106081419"/>
<reference evidence="5" key="1">
    <citation type="submission" date="2020-05" db="UniProtKB">
        <authorList>
            <consortium name="EnsemblMetazoa"/>
        </authorList>
    </citation>
    <scope>IDENTIFICATION</scope>
    <source>
        <strain evidence="5">USDA</strain>
    </source>
</reference>
<protein>
    <recommendedName>
        <fullName evidence="4">HIT domain-containing protein</fullName>
    </recommendedName>
</protein>
<proteinExistence type="predicted"/>
<dbReference type="GO" id="GO:0003824">
    <property type="term" value="F:catalytic activity"/>
    <property type="evidence" value="ECO:0007669"/>
    <property type="project" value="InterPro"/>
</dbReference>
<dbReference type="FunFam" id="3.30.428.10:FF:000005">
    <property type="entry name" value="Histidine triad nucleotide-binding protein 1"/>
    <property type="match status" value="1"/>
</dbReference>
<dbReference type="AlphaFoldDB" id="A0A1I8Q2B8"/>
<feature type="active site" description="Tele-AMP-histidine intermediate" evidence="1">
    <location>
        <position position="142"/>
    </location>
</feature>
<dbReference type="Proteomes" id="UP000095300">
    <property type="component" value="Unassembled WGS sequence"/>
</dbReference>
<feature type="short sequence motif" description="Histidine triad motif" evidence="2 3">
    <location>
        <begin position="140"/>
        <end position="144"/>
    </location>
</feature>
<dbReference type="PRINTS" id="PR00332">
    <property type="entry name" value="HISTRIAD"/>
</dbReference>
<dbReference type="InterPro" id="IPR001310">
    <property type="entry name" value="Histidine_triad_HIT"/>
</dbReference>
<keyword evidence="6" id="KW-1185">Reference proteome</keyword>
<evidence type="ECO:0000313" key="6">
    <source>
        <dbReference type="Proteomes" id="UP000095300"/>
    </source>
</evidence>
<dbReference type="InterPro" id="IPR019808">
    <property type="entry name" value="Histidine_triad_CS"/>
</dbReference>
<dbReference type="Pfam" id="PF01230">
    <property type="entry name" value="HIT"/>
    <property type="match status" value="1"/>
</dbReference>
<dbReference type="Gene3D" id="3.30.428.10">
    <property type="entry name" value="HIT-like"/>
    <property type="match status" value="1"/>
</dbReference>
<feature type="domain" description="HIT" evidence="4">
    <location>
        <begin position="48"/>
        <end position="156"/>
    </location>
</feature>
<evidence type="ECO:0000256" key="3">
    <source>
        <dbReference type="PROSITE-ProRule" id="PRU00464"/>
    </source>
</evidence>
<sequence>MTLLRLHSLCRVILRNSWTKTSTATTPLRVMSSEVDKAQAAAPSEDTIFGKILRKEIPCNFIYEDDKCVAFHDIMAQAPTHFLVIPRKPIAMLSNATEEDESLLGHLMLVGSKVAKDLGLEQGYRVVINNGKDGAQSVYHLHLHFLGGRQMKWPPG</sequence>
<dbReference type="VEuPathDB" id="VectorBase:SCAU013213"/>
<dbReference type="SUPFAM" id="SSF54197">
    <property type="entry name" value="HIT-like"/>
    <property type="match status" value="1"/>
</dbReference>
<dbReference type="PANTHER" id="PTHR23089">
    <property type="entry name" value="HISTIDINE TRIAD HIT PROTEIN"/>
    <property type="match status" value="1"/>
</dbReference>
<dbReference type="STRING" id="35570.A0A1I8Q2B8"/>
<dbReference type="EnsemblMetazoa" id="SCAU013213-RA">
    <property type="protein sequence ID" value="SCAU013213-PA"/>
    <property type="gene ID" value="SCAU013213"/>
</dbReference>
<evidence type="ECO:0000313" key="5">
    <source>
        <dbReference type="EnsemblMetazoa" id="SCAU013213-PA"/>
    </source>
</evidence>
<dbReference type="OrthoDB" id="672793at2759"/>
<evidence type="ECO:0000256" key="1">
    <source>
        <dbReference type="PIRSR" id="PIRSR601310-1"/>
    </source>
</evidence>
<dbReference type="PROSITE" id="PS00892">
    <property type="entry name" value="HIT_1"/>
    <property type="match status" value="1"/>
</dbReference>
<name>A0A1I8Q2B8_STOCA</name>
<dbReference type="InterPro" id="IPR036265">
    <property type="entry name" value="HIT-like_sf"/>
</dbReference>
<gene>
    <name evidence="5" type="primary">106081419</name>
</gene>
<dbReference type="InterPro" id="IPR011146">
    <property type="entry name" value="HIT-like"/>
</dbReference>